<dbReference type="SUPFAM" id="SSF117892">
    <property type="entry name" value="Band 7/SPFH domain"/>
    <property type="match status" value="1"/>
</dbReference>
<dbReference type="InterPro" id="IPR050710">
    <property type="entry name" value="Band7/mec-2_domain"/>
</dbReference>
<dbReference type="EMBL" id="HBEG01028969">
    <property type="protein sequence ID" value="CAD8365984.1"/>
    <property type="molecule type" value="Transcribed_RNA"/>
</dbReference>
<gene>
    <name evidence="2" type="ORF">PBAH0796_LOCUS17664</name>
</gene>
<reference evidence="2" key="1">
    <citation type="submission" date="2021-01" db="EMBL/GenBank/DDBJ databases">
        <authorList>
            <person name="Corre E."/>
            <person name="Pelletier E."/>
            <person name="Niang G."/>
            <person name="Scheremetjew M."/>
            <person name="Finn R."/>
            <person name="Kale V."/>
            <person name="Holt S."/>
            <person name="Cochrane G."/>
            <person name="Meng A."/>
            <person name="Brown T."/>
            <person name="Cohen L."/>
        </authorList>
    </citation>
    <scope>NUCLEOTIDE SEQUENCE</scope>
    <source>
        <strain evidence="2">Pbaha01</strain>
    </source>
</reference>
<dbReference type="SMART" id="SM00244">
    <property type="entry name" value="PHB"/>
    <property type="match status" value="1"/>
</dbReference>
<dbReference type="InterPro" id="IPR001107">
    <property type="entry name" value="Band_7"/>
</dbReference>
<organism evidence="2">
    <name type="scientific">Pyrodinium bahamense</name>
    <dbReference type="NCBI Taxonomy" id="73915"/>
    <lineage>
        <taxon>Eukaryota</taxon>
        <taxon>Sar</taxon>
        <taxon>Alveolata</taxon>
        <taxon>Dinophyceae</taxon>
        <taxon>Gonyaulacales</taxon>
        <taxon>Pyrocystaceae</taxon>
        <taxon>Pyrodinium</taxon>
    </lineage>
</organism>
<accession>A0A7S0FLJ0</accession>
<dbReference type="InterPro" id="IPR036013">
    <property type="entry name" value="Band_7/SPFH_dom_sf"/>
</dbReference>
<evidence type="ECO:0000259" key="1">
    <source>
        <dbReference type="SMART" id="SM00244"/>
    </source>
</evidence>
<dbReference type="Gene3D" id="3.30.479.30">
    <property type="entry name" value="Band 7 domain"/>
    <property type="match status" value="1"/>
</dbReference>
<dbReference type="PANTHER" id="PTHR43327">
    <property type="entry name" value="STOMATIN-LIKE PROTEIN 2, MITOCHONDRIAL"/>
    <property type="match status" value="1"/>
</dbReference>
<dbReference type="AlphaFoldDB" id="A0A7S0FLJ0"/>
<proteinExistence type="predicted"/>
<name>A0A7S0FLJ0_9DINO</name>
<dbReference type="Pfam" id="PF01145">
    <property type="entry name" value="Band_7"/>
    <property type="match status" value="1"/>
</dbReference>
<dbReference type="CDD" id="cd03407">
    <property type="entry name" value="SPFH_like_u4"/>
    <property type="match status" value="1"/>
</dbReference>
<dbReference type="PANTHER" id="PTHR43327:SF10">
    <property type="entry name" value="STOMATIN-LIKE PROTEIN 2, MITOCHONDRIAL"/>
    <property type="match status" value="1"/>
</dbReference>
<feature type="domain" description="Band 7" evidence="1">
    <location>
        <begin position="60"/>
        <end position="222"/>
    </location>
</feature>
<sequence>VRGAGHRQLFQAVARGRHMVRARVAPSGLQTAGQAWGDGGFSPSGGSTATPERGCLPGTNCCAVVPQDQWYAVERFGKFQSILRPGLNFAGCDCCGVCLGYRSISSRIAQSVCTVVTKTKDNVFVTVKVAVQRSVLPDSVELAMYRLSDVDWQIDSYVSDVVRCQVPLMLLDEAFVSREDLASAVEQRLQKEMASYGYKVHKALVIELTPDNEVVESMNEINKQRRLRDAKMLEAEAEKIRVVKAAEANADKLHLEGEGTARQRRAIVKGLHDSITEGTDEILEIETIKQMLLVTQYFETMRGIAQDTGEQAVFLPHSAGEASSVAAQIRRSVSQAAAAPGQVRM</sequence>
<evidence type="ECO:0000313" key="2">
    <source>
        <dbReference type="EMBL" id="CAD8365984.1"/>
    </source>
</evidence>
<protein>
    <recommendedName>
        <fullName evidence="1">Band 7 domain-containing protein</fullName>
    </recommendedName>
</protein>
<feature type="non-terminal residue" evidence="2">
    <location>
        <position position="1"/>
    </location>
</feature>